<feature type="transmembrane region" description="Helical" evidence="1">
    <location>
        <begin position="83"/>
        <end position="105"/>
    </location>
</feature>
<feature type="transmembrane region" description="Helical" evidence="1">
    <location>
        <begin position="37"/>
        <end position="63"/>
    </location>
</feature>
<dbReference type="AlphaFoldDB" id="A0A3R9RRN8"/>
<evidence type="ECO:0008006" key="4">
    <source>
        <dbReference type="Google" id="ProtNLM"/>
    </source>
</evidence>
<evidence type="ECO:0000313" key="2">
    <source>
        <dbReference type="EMBL" id="RSP77501.1"/>
    </source>
</evidence>
<reference evidence="2 3" key="1">
    <citation type="submission" date="2018-10" db="EMBL/GenBank/DDBJ databases">
        <title>GWAS and RNA-Seq identify cryptic mechanisms of antimicrobial resistance in Acinetobacter baumannii.</title>
        <authorList>
            <person name="Sahl J.W."/>
        </authorList>
    </citation>
    <scope>NUCLEOTIDE SEQUENCE [LARGE SCALE GENOMIC DNA]</scope>
    <source>
        <strain evidence="2 3">TG31299</strain>
    </source>
</reference>
<feature type="transmembrane region" description="Helical" evidence="1">
    <location>
        <begin position="6"/>
        <end position="25"/>
    </location>
</feature>
<comment type="caution">
    <text evidence="2">The sequence shown here is derived from an EMBL/GenBank/DDBJ whole genome shotgun (WGS) entry which is preliminary data.</text>
</comment>
<keyword evidence="1" id="KW-0812">Transmembrane</keyword>
<dbReference type="RefSeq" id="WP_125564935.1">
    <property type="nucleotide sequence ID" value="NZ_RFBY01000018.1"/>
</dbReference>
<gene>
    <name evidence="2" type="ORF">EA722_07520</name>
</gene>
<sequence length="307" mass="36201">MQIIIQISAWVVLAVGFFAVGHKFFPNFKKWLTTGKVSYVWLIAITLGLFVLLTYPYFFNWWAINFWGVTEGELGDLGPIGDIYGSLNSLISSIALCAVAYSTILQIKELRLSRMTYKDQLSETKFATFSNLFYSLLNHKQTKYNNFRIVNETDEFDSVRIFNAISKRLLRLVKNEWNDIEILNNDLVRKELHFFLLRLTKKVATSEELNSYFLIYGDLLNLVKRSDLSLEDQNFFKEIIRNSMTVSEQVTLFWMAAYKEKYKNFLKDSGVFDQFFHRDMMPFAKFFYDETYFSHPKVLKNWNEDPT</sequence>
<organism evidence="2 3">
    <name type="scientific">Acinetobacter baumannii</name>
    <dbReference type="NCBI Taxonomy" id="470"/>
    <lineage>
        <taxon>Bacteria</taxon>
        <taxon>Pseudomonadati</taxon>
        <taxon>Pseudomonadota</taxon>
        <taxon>Gammaproteobacteria</taxon>
        <taxon>Moraxellales</taxon>
        <taxon>Moraxellaceae</taxon>
        <taxon>Acinetobacter</taxon>
        <taxon>Acinetobacter calcoaceticus/baumannii complex</taxon>
    </lineage>
</organism>
<evidence type="ECO:0000256" key="1">
    <source>
        <dbReference type="SAM" id="Phobius"/>
    </source>
</evidence>
<accession>A0A3R9RRN8</accession>
<name>A0A3R9RRN8_ACIBA</name>
<keyword evidence="1" id="KW-1133">Transmembrane helix</keyword>
<evidence type="ECO:0000313" key="3">
    <source>
        <dbReference type="Proteomes" id="UP000269597"/>
    </source>
</evidence>
<protein>
    <recommendedName>
        <fullName evidence="4">Phage abortive infection protein</fullName>
    </recommendedName>
</protein>
<proteinExistence type="predicted"/>
<dbReference type="EMBL" id="RFBY01000018">
    <property type="protein sequence ID" value="RSP77501.1"/>
    <property type="molecule type" value="Genomic_DNA"/>
</dbReference>
<dbReference type="Proteomes" id="UP000269597">
    <property type="component" value="Unassembled WGS sequence"/>
</dbReference>
<keyword evidence="1" id="KW-0472">Membrane</keyword>